<feature type="domain" description="HTH marR-type" evidence="1">
    <location>
        <begin position="31"/>
        <end position="170"/>
    </location>
</feature>
<dbReference type="Proteomes" id="UP000289260">
    <property type="component" value="Chromosome"/>
</dbReference>
<dbReference type="InterPro" id="IPR036388">
    <property type="entry name" value="WH-like_DNA-bd_sf"/>
</dbReference>
<dbReference type="SMART" id="SM00347">
    <property type="entry name" value="HTH_MARR"/>
    <property type="match status" value="1"/>
</dbReference>
<dbReference type="Pfam" id="PF12802">
    <property type="entry name" value="MarR_2"/>
    <property type="match status" value="1"/>
</dbReference>
<proteinExistence type="predicted"/>
<dbReference type="GO" id="GO:0003700">
    <property type="term" value="F:DNA-binding transcription factor activity"/>
    <property type="evidence" value="ECO:0007669"/>
    <property type="project" value="InterPro"/>
</dbReference>
<protein>
    <submittedName>
        <fullName evidence="2">MarR family transcriptional regulator</fullName>
    </submittedName>
</protein>
<dbReference type="PANTHER" id="PTHR33164">
    <property type="entry name" value="TRANSCRIPTIONAL REGULATOR, MARR FAMILY"/>
    <property type="match status" value="1"/>
</dbReference>
<dbReference type="AlphaFoldDB" id="A0A4P6KCK5"/>
<dbReference type="KEGG" id="ltr:EVS81_03445"/>
<accession>A0A4P6KCK5</accession>
<dbReference type="InterPro" id="IPR039422">
    <property type="entry name" value="MarR/SlyA-like"/>
</dbReference>
<keyword evidence="3" id="KW-1185">Reference proteome</keyword>
<evidence type="ECO:0000259" key="1">
    <source>
        <dbReference type="PROSITE" id="PS50995"/>
    </source>
</evidence>
<gene>
    <name evidence="2" type="ORF">EVS81_03445</name>
</gene>
<evidence type="ECO:0000313" key="3">
    <source>
        <dbReference type="Proteomes" id="UP000289260"/>
    </source>
</evidence>
<sequence length="187" mass="20708">MSRRSETDASARRASLDPTLVDTHGLSASDTAQAFAVMEALAVWQESWRALAKLSARYMRLNETDMRAIRMIMGAQRRGETMTPKDIARAVDISPASTTKLIDRLVAAGHLTRSAHPTDRRTTVISVTESTRRTARDTIGRQHARRFAVVAAMDPEERDTLIRFFTDLAAADRPQAELLEAESPTAT</sequence>
<dbReference type="PRINTS" id="PR00598">
    <property type="entry name" value="HTHMARR"/>
</dbReference>
<dbReference type="PROSITE" id="PS50995">
    <property type="entry name" value="HTH_MARR_2"/>
    <property type="match status" value="1"/>
</dbReference>
<dbReference type="PANTHER" id="PTHR33164:SF43">
    <property type="entry name" value="HTH-TYPE TRANSCRIPTIONAL REPRESSOR YETL"/>
    <property type="match status" value="1"/>
</dbReference>
<dbReference type="InterPro" id="IPR036390">
    <property type="entry name" value="WH_DNA-bd_sf"/>
</dbReference>
<dbReference type="GO" id="GO:0006950">
    <property type="term" value="P:response to stress"/>
    <property type="evidence" value="ECO:0007669"/>
    <property type="project" value="TreeGrafter"/>
</dbReference>
<evidence type="ECO:0000313" key="2">
    <source>
        <dbReference type="EMBL" id="QBE47997.1"/>
    </source>
</evidence>
<dbReference type="SUPFAM" id="SSF46785">
    <property type="entry name" value="Winged helix' DNA-binding domain"/>
    <property type="match status" value="1"/>
</dbReference>
<reference evidence="2 3" key="1">
    <citation type="submission" date="2019-02" db="EMBL/GenBank/DDBJ databases">
        <authorList>
            <person name="Sun L."/>
            <person name="Pan D."/>
            <person name="Wu X."/>
        </authorList>
    </citation>
    <scope>NUCLEOTIDE SEQUENCE [LARGE SCALE GENOMIC DNA]</scope>
    <source>
        <strain evidence="2 3">JW-1</strain>
    </source>
</reference>
<dbReference type="InterPro" id="IPR000835">
    <property type="entry name" value="HTH_MarR-typ"/>
</dbReference>
<dbReference type="OrthoDB" id="162531at2"/>
<name>A0A4P6KCK5_9MICO</name>
<dbReference type="Gene3D" id="1.10.10.10">
    <property type="entry name" value="Winged helix-like DNA-binding domain superfamily/Winged helix DNA-binding domain"/>
    <property type="match status" value="1"/>
</dbReference>
<organism evidence="2 3">
    <name type="scientific">Leucobacter triazinivorans</name>
    <dbReference type="NCBI Taxonomy" id="1784719"/>
    <lineage>
        <taxon>Bacteria</taxon>
        <taxon>Bacillati</taxon>
        <taxon>Actinomycetota</taxon>
        <taxon>Actinomycetes</taxon>
        <taxon>Micrococcales</taxon>
        <taxon>Microbacteriaceae</taxon>
        <taxon>Leucobacter</taxon>
    </lineage>
</organism>
<dbReference type="RefSeq" id="WP_130109146.1">
    <property type="nucleotide sequence ID" value="NZ_CP035806.1"/>
</dbReference>
<dbReference type="EMBL" id="CP035806">
    <property type="protein sequence ID" value="QBE47997.1"/>
    <property type="molecule type" value="Genomic_DNA"/>
</dbReference>